<dbReference type="RefSeq" id="WP_021984574.1">
    <property type="nucleotide sequence ID" value="NZ_CP060632.1"/>
</dbReference>
<dbReference type="PANTHER" id="PTHR47891">
    <property type="entry name" value="TRANSPORTER-RELATED"/>
    <property type="match status" value="1"/>
</dbReference>
<proteinExistence type="inferred from homology"/>
<dbReference type="InterPro" id="IPR045861">
    <property type="entry name" value="CorA_cytoplasmic_dom"/>
</dbReference>
<gene>
    <name evidence="7" type="ORF">H9Q76_12980</name>
</gene>
<evidence type="ECO:0000313" key="7">
    <source>
        <dbReference type="EMBL" id="QNL99603.1"/>
    </source>
</evidence>
<accession>A0A7G9FM22</accession>
<evidence type="ECO:0000256" key="6">
    <source>
        <dbReference type="SAM" id="Phobius"/>
    </source>
</evidence>
<evidence type="ECO:0000256" key="3">
    <source>
        <dbReference type="ARBA" id="ARBA00022692"/>
    </source>
</evidence>
<name>A0A7G9FM22_9FIRM</name>
<dbReference type="PANTHER" id="PTHR47891:SF2">
    <property type="entry name" value="MAGNESIUM AND COBALT TRANSPORTER"/>
    <property type="match status" value="1"/>
</dbReference>
<keyword evidence="8" id="KW-1185">Reference proteome</keyword>
<sequence>MISKYITENGKFRQIDEFMPGTWINLTAPTQDESLEIARRYNVDLADIRAALDDEESSRVDVNDDYVLILFDIPSVEIRHNQEAYTTIPLGVVWTDDAIITVCSAETPVLKHFIVNNIRDFTTKKQVRFTYQIMYRTSMLYQSYLRIIDRRRLEMEERMGGATEDADIVNLHEMESNLVYFDTSLRANRMVVDRLTRYSGIRKFPEDQELLDDVIVENLQAIEMTQIYRDILKGTRELMSTFIDNRLNNIMKLLAAITIVMSIPTIISGLYGMNVNGNGMPFSKEPWGFMIICVLTLVICIVVTIVLRKKKML</sequence>
<dbReference type="KEGG" id="wcp:H9Q76_12980"/>
<comment type="similarity">
    <text evidence="2">Belongs to the CorA metal ion transporter (MIT) (TC 1.A.35) family.</text>
</comment>
<dbReference type="SUPFAM" id="SSF144083">
    <property type="entry name" value="Magnesium transport protein CorA, transmembrane region"/>
    <property type="match status" value="1"/>
</dbReference>
<evidence type="ECO:0000256" key="2">
    <source>
        <dbReference type="ARBA" id="ARBA00009765"/>
    </source>
</evidence>
<dbReference type="InterPro" id="IPR002523">
    <property type="entry name" value="MgTranspt_CorA/ZnTranspt_ZntB"/>
</dbReference>
<dbReference type="Gene3D" id="3.30.460.20">
    <property type="entry name" value="CorA soluble domain-like"/>
    <property type="match status" value="1"/>
</dbReference>
<dbReference type="GO" id="GO:0016020">
    <property type="term" value="C:membrane"/>
    <property type="evidence" value="ECO:0007669"/>
    <property type="project" value="UniProtKB-SubCell"/>
</dbReference>
<feature type="transmembrane region" description="Helical" evidence="6">
    <location>
        <begin position="287"/>
        <end position="307"/>
    </location>
</feature>
<evidence type="ECO:0000313" key="8">
    <source>
        <dbReference type="Proteomes" id="UP000515819"/>
    </source>
</evidence>
<protein>
    <submittedName>
        <fullName evidence="7">Magnesium transporter CorA family protein</fullName>
    </submittedName>
</protein>
<evidence type="ECO:0000256" key="1">
    <source>
        <dbReference type="ARBA" id="ARBA00004141"/>
    </source>
</evidence>
<evidence type="ECO:0000256" key="5">
    <source>
        <dbReference type="ARBA" id="ARBA00023136"/>
    </source>
</evidence>
<dbReference type="InterPro" id="IPR047199">
    <property type="entry name" value="CorA-like"/>
</dbReference>
<dbReference type="CDD" id="cd12827">
    <property type="entry name" value="EcCorA_ZntB-like_u2"/>
    <property type="match status" value="1"/>
</dbReference>
<dbReference type="Gene3D" id="1.20.58.340">
    <property type="entry name" value="Magnesium transport protein CorA, transmembrane region"/>
    <property type="match status" value="2"/>
</dbReference>
<reference evidence="7 8" key="1">
    <citation type="submission" date="2020-08" db="EMBL/GenBank/DDBJ databases">
        <authorList>
            <person name="Liu C."/>
            <person name="Sun Q."/>
        </authorList>
    </citation>
    <scope>NUCLEOTIDE SEQUENCE [LARGE SCALE GENOMIC DNA]</scope>
    <source>
        <strain evidence="7 8">NSJ-4</strain>
    </source>
</reference>
<dbReference type="Pfam" id="PF01544">
    <property type="entry name" value="CorA"/>
    <property type="match status" value="1"/>
</dbReference>
<dbReference type="Proteomes" id="UP000515819">
    <property type="component" value="Chromosome"/>
</dbReference>
<feature type="transmembrane region" description="Helical" evidence="6">
    <location>
        <begin position="253"/>
        <end position="275"/>
    </location>
</feature>
<dbReference type="InterPro" id="IPR045863">
    <property type="entry name" value="CorA_TM1_TM2"/>
</dbReference>
<keyword evidence="3 6" id="KW-0812">Transmembrane</keyword>
<keyword evidence="4 6" id="KW-1133">Transmembrane helix</keyword>
<dbReference type="SUPFAM" id="SSF143865">
    <property type="entry name" value="CorA soluble domain-like"/>
    <property type="match status" value="1"/>
</dbReference>
<evidence type="ECO:0000256" key="4">
    <source>
        <dbReference type="ARBA" id="ARBA00022989"/>
    </source>
</evidence>
<dbReference type="AlphaFoldDB" id="A0A7G9FM22"/>
<dbReference type="EMBL" id="CP060632">
    <property type="protein sequence ID" value="QNL99603.1"/>
    <property type="molecule type" value="Genomic_DNA"/>
</dbReference>
<organism evidence="7 8">
    <name type="scientific">Wujia chipingensis</name>
    <dbReference type="NCBI Taxonomy" id="2763670"/>
    <lineage>
        <taxon>Bacteria</taxon>
        <taxon>Bacillati</taxon>
        <taxon>Bacillota</taxon>
        <taxon>Clostridia</taxon>
        <taxon>Lachnospirales</taxon>
        <taxon>Lachnospiraceae</taxon>
        <taxon>Wujia</taxon>
    </lineage>
</organism>
<dbReference type="GO" id="GO:0046873">
    <property type="term" value="F:metal ion transmembrane transporter activity"/>
    <property type="evidence" value="ECO:0007669"/>
    <property type="project" value="InterPro"/>
</dbReference>
<keyword evidence="5 6" id="KW-0472">Membrane</keyword>
<comment type="subcellular location">
    <subcellularLocation>
        <location evidence="1">Membrane</location>
        <topology evidence="1">Multi-pass membrane protein</topology>
    </subcellularLocation>
</comment>